<dbReference type="RefSeq" id="WP_328016049.1">
    <property type="nucleotide sequence ID" value="NZ_JARTFS010000033.1"/>
</dbReference>
<evidence type="ECO:0000313" key="2">
    <source>
        <dbReference type="Proteomes" id="UP001342826"/>
    </source>
</evidence>
<protein>
    <submittedName>
        <fullName evidence="1">Uncharacterized protein</fullName>
    </submittedName>
</protein>
<organism evidence="1 2">
    <name type="scientific">Metabacillus fastidiosus</name>
    <dbReference type="NCBI Taxonomy" id="1458"/>
    <lineage>
        <taxon>Bacteria</taxon>
        <taxon>Bacillati</taxon>
        <taxon>Bacillota</taxon>
        <taxon>Bacilli</taxon>
        <taxon>Bacillales</taxon>
        <taxon>Bacillaceae</taxon>
        <taxon>Metabacillus</taxon>
    </lineage>
</organism>
<keyword evidence="2" id="KW-1185">Reference proteome</keyword>
<dbReference type="Proteomes" id="UP001342826">
    <property type="component" value="Unassembled WGS sequence"/>
</dbReference>
<sequence length="45" mass="5362">MNLEKAIDLEEPIDSNRGNLIYKDQLLSNQWKRKALNKLEDLFDE</sequence>
<name>A0ABU6P6V1_9BACI</name>
<reference evidence="1 2" key="1">
    <citation type="submission" date="2023-03" db="EMBL/GenBank/DDBJ databases">
        <title>Bacillus Genome Sequencing.</title>
        <authorList>
            <person name="Dunlap C."/>
        </authorList>
    </citation>
    <scope>NUCLEOTIDE SEQUENCE [LARGE SCALE GENOMIC DNA]</scope>
    <source>
        <strain evidence="1 2">NRS-1717</strain>
    </source>
</reference>
<evidence type="ECO:0000313" key="1">
    <source>
        <dbReference type="EMBL" id="MED4404244.1"/>
    </source>
</evidence>
<comment type="caution">
    <text evidence="1">The sequence shown here is derived from an EMBL/GenBank/DDBJ whole genome shotgun (WGS) entry which is preliminary data.</text>
</comment>
<dbReference type="EMBL" id="JARTFS010000033">
    <property type="protein sequence ID" value="MED4404244.1"/>
    <property type="molecule type" value="Genomic_DNA"/>
</dbReference>
<accession>A0ABU6P6V1</accession>
<proteinExistence type="predicted"/>
<gene>
    <name evidence="1" type="ORF">P9271_23580</name>
</gene>